<evidence type="ECO:0000259" key="15">
    <source>
        <dbReference type="PROSITE" id="PS50885"/>
    </source>
</evidence>
<dbReference type="InterPro" id="IPR004089">
    <property type="entry name" value="MCPsignal_dom"/>
</dbReference>
<feature type="transmembrane region" description="Helical" evidence="13">
    <location>
        <begin position="163"/>
        <end position="182"/>
    </location>
</feature>
<dbReference type="OrthoDB" id="2489132at2"/>
<dbReference type="Gene3D" id="1.10.287.950">
    <property type="entry name" value="Methyl-accepting chemotaxis protein"/>
    <property type="match status" value="1"/>
</dbReference>
<dbReference type="STRING" id="1792290.MSP8886_00663"/>
<proteinExistence type="inferred from homology"/>
<sequence>MSIRYILILSSFLVVTLAMVIMTAIMWQSSTDALRQASINSHYRTSNTIADQIATSVRFKKESSVSKKVGPYLEESKNDLKEVSVFLADGELLYSSLDGKVAPIAVDDMAFNDGTEIAQQTGAELSLVTRLTSGKSDSVVGYVRSNWRYSSVIALEESLLTKALLIGGGILVVTLLGLFLMIRQVLEKPIKRFTYLTGELSSGNGDLSQRIHYDSSNEFGQLAHHINTFIEKLEGSFTGLQGSAEKVSNVSISLERNVEQLEEKIRLRREDIKETLALGNELQHSVDSVKERIETASESLEQAVEAAQQGQSKLQEAVERNRQLAKSTKSAFDIADTLNKQAGEVSGILEIIRDIADQTNLLALNAAIEAARAGETGRGFAVVADEVRSLAEKTSNSTDQVEDILTQLLNYATDLVGSMEQGLDNSTVCVEATEEASSYIEDIIEKVSNSNRLNLDVVQTNQQQHKSMEHMSNRLIDLDRQMDDLFHDSQQMTEHSKDLLENAESTKDSLSSFSTR</sequence>
<keyword evidence="4" id="KW-0145">Chemotaxis</keyword>
<evidence type="ECO:0000256" key="3">
    <source>
        <dbReference type="ARBA" id="ARBA00022481"/>
    </source>
</evidence>
<dbReference type="InterPro" id="IPR003660">
    <property type="entry name" value="HAMP_dom"/>
</dbReference>
<evidence type="ECO:0000256" key="11">
    <source>
        <dbReference type="SAM" id="Coils"/>
    </source>
</evidence>
<evidence type="ECO:0000256" key="9">
    <source>
        <dbReference type="ARBA" id="ARBA00029447"/>
    </source>
</evidence>
<keyword evidence="7 13" id="KW-0472">Membrane</keyword>
<evidence type="ECO:0000256" key="6">
    <source>
        <dbReference type="ARBA" id="ARBA00022989"/>
    </source>
</evidence>
<evidence type="ECO:0000256" key="7">
    <source>
        <dbReference type="ARBA" id="ARBA00023136"/>
    </source>
</evidence>
<feature type="domain" description="Methyl-accepting transducer" evidence="14">
    <location>
        <begin position="243"/>
        <end position="479"/>
    </location>
</feature>
<feature type="region of interest" description="Disordered" evidence="12">
    <location>
        <begin position="492"/>
        <end position="516"/>
    </location>
</feature>
<evidence type="ECO:0000256" key="5">
    <source>
        <dbReference type="ARBA" id="ARBA00022692"/>
    </source>
</evidence>
<evidence type="ECO:0000256" key="13">
    <source>
        <dbReference type="SAM" id="Phobius"/>
    </source>
</evidence>
<dbReference type="GO" id="GO:0005886">
    <property type="term" value="C:plasma membrane"/>
    <property type="evidence" value="ECO:0007669"/>
    <property type="project" value="UniProtKB-SubCell"/>
</dbReference>
<feature type="domain" description="HAMP" evidence="15">
    <location>
        <begin position="184"/>
        <end position="238"/>
    </location>
</feature>
<evidence type="ECO:0000313" key="17">
    <source>
        <dbReference type="Proteomes" id="UP000092544"/>
    </source>
</evidence>
<gene>
    <name evidence="16" type="primary">pctB_6</name>
    <name evidence="16" type="ORF">MSP8886_00663</name>
</gene>
<dbReference type="CDD" id="cd06225">
    <property type="entry name" value="HAMP"/>
    <property type="match status" value="1"/>
</dbReference>
<keyword evidence="8 10" id="KW-0807">Transducer</keyword>
<accession>A0A1A8T425</accession>
<dbReference type="SMART" id="SM00304">
    <property type="entry name" value="HAMP"/>
    <property type="match status" value="1"/>
</dbReference>
<dbReference type="RefSeq" id="WP_083200755.1">
    <property type="nucleotide sequence ID" value="NZ_FLOB01000001.1"/>
</dbReference>
<dbReference type="PANTHER" id="PTHR32089">
    <property type="entry name" value="METHYL-ACCEPTING CHEMOTAXIS PROTEIN MCPB"/>
    <property type="match status" value="1"/>
</dbReference>
<evidence type="ECO:0000256" key="4">
    <source>
        <dbReference type="ARBA" id="ARBA00022500"/>
    </source>
</evidence>
<comment type="subcellular location">
    <subcellularLocation>
        <location evidence="1">Cell membrane</location>
        <topology evidence="1">Multi-pass membrane protein</topology>
    </subcellularLocation>
</comment>
<dbReference type="GO" id="GO:0006935">
    <property type="term" value="P:chemotaxis"/>
    <property type="evidence" value="ECO:0007669"/>
    <property type="project" value="UniProtKB-KW"/>
</dbReference>
<keyword evidence="6 13" id="KW-1133">Transmembrane helix</keyword>
<feature type="compositionally biased region" description="Basic and acidic residues" evidence="12">
    <location>
        <begin position="494"/>
        <end position="507"/>
    </location>
</feature>
<dbReference type="SUPFAM" id="SSF58104">
    <property type="entry name" value="Methyl-accepting chemotaxis protein (MCP) signaling domain"/>
    <property type="match status" value="1"/>
</dbReference>
<reference evidence="16 17" key="1">
    <citation type="submission" date="2016-06" db="EMBL/GenBank/DDBJ databases">
        <authorList>
            <person name="Kjaerup R.B."/>
            <person name="Dalgaard T.S."/>
            <person name="Juul-Madsen H.R."/>
        </authorList>
    </citation>
    <scope>NUCLEOTIDE SEQUENCE [LARGE SCALE GENOMIC DNA]</scope>
    <source>
        <strain evidence="16 17">CECT 8886</strain>
    </source>
</reference>
<keyword evidence="3" id="KW-0488">Methylation</keyword>
<evidence type="ECO:0000313" key="16">
    <source>
        <dbReference type="EMBL" id="SBS26650.1"/>
    </source>
</evidence>
<evidence type="ECO:0000256" key="8">
    <source>
        <dbReference type="ARBA" id="ARBA00023224"/>
    </source>
</evidence>
<dbReference type="Pfam" id="PF00672">
    <property type="entry name" value="HAMP"/>
    <property type="match status" value="1"/>
</dbReference>
<evidence type="ECO:0000256" key="10">
    <source>
        <dbReference type="PROSITE-ProRule" id="PRU00284"/>
    </source>
</evidence>
<dbReference type="Pfam" id="PF00015">
    <property type="entry name" value="MCPsignal"/>
    <property type="match status" value="1"/>
</dbReference>
<feature type="coiled-coil region" evidence="11">
    <location>
        <begin position="244"/>
        <end position="320"/>
    </location>
</feature>
<dbReference type="EMBL" id="FLOB01000001">
    <property type="protein sequence ID" value="SBS26650.1"/>
    <property type="molecule type" value="Genomic_DNA"/>
</dbReference>
<evidence type="ECO:0000256" key="2">
    <source>
        <dbReference type="ARBA" id="ARBA00022475"/>
    </source>
</evidence>
<keyword evidence="2" id="KW-1003">Cell membrane</keyword>
<dbReference type="Proteomes" id="UP000092544">
    <property type="component" value="Unassembled WGS sequence"/>
</dbReference>
<dbReference type="GO" id="GO:0007165">
    <property type="term" value="P:signal transduction"/>
    <property type="evidence" value="ECO:0007669"/>
    <property type="project" value="UniProtKB-KW"/>
</dbReference>
<dbReference type="SMART" id="SM00283">
    <property type="entry name" value="MA"/>
    <property type="match status" value="1"/>
</dbReference>
<dbReference type="PROSITE" id="PS50885">
    <property type="entry name" value="HAMP"/>
    <property type="match status" value="1"/>
</dbReference>
<organism evidence="16 17">
    <name type="scientific">Marinomonas spartinae</name>
    <dbReference type="NCBI Taxonomy" id="1792290"/>
    <lineage>
        <taxon>Bacteria</taxon>
        <taxon>Pseudomonadati</taxon>
        <taxon>Pseudomonadota</taxon>
        <taxon>Gammaproteobacteria</taxon>
        <taxon>Oceanospirillales</taxon>
        <taxon>Oceanospirillaceae</taxon>
        <taxon>Marinomonas</taxon>
    </lineage>
</organism>
<evidence type="ECO:0000256" key="1">
    <source>
        <dbReference type="ARBA" id="ARBA00004651"/>
    </source>
</evidence>
<keyword evidence="5 13" id="KW-0812">Transmembrane</keyword>
<dbReference type="AlphaFoldDB" id="A0A1A8T425"/>
<dbReference type="FunFam" id="1.10.287.950:FF:000001">
    <property type="entry name" value="Methyl-accepting chemotaxis sensory transducer"/>
    <property type="match status" value="1"/>
</dbReference>
<dbReference type="PROSITE" id="PS50111">
    <property type="entry name" value="CHEMOTAXIS_TRANSDUC_2"/>
    <property type="match status" value="1"/>
</dbReference>
<keyword evidence="17" id="KW-1185">Reference proteome</keyword>
<name>A0A1A8T425_9GAMM</name>
<evidence type="ECO:0000256" key="12">
    <source>
        <dbReference type="SAM" id="MobiDB-lite"/>
    </source>
</evidence>
<dbReference type="PANTHER" id="PTHR32089:SF39">
    <property type="entry name" value="METHYL-ACCEPTING CHEMOTAXIS PROTEIN HLYB"/>
    <property type="match status" value="1"/>
</dbReference>
<keyword evidence="11" id="KW-0175">Coiled coil</keyword>
<comment type="similarity">
    <text evidence="9">Belongs to the methyl-accepting chemotaxis (MCP) protein family.</text>
</comment>
<evidence type="ECO:0000259" key="14">
    <source>
        <dbReference type="PROSITE" id="PS50111"/>
    </source>
</evidence>
<protein>
    <submittedName>
        <fullName evidence="16">Methyl-accepting chemotaxis protein PctB</fullName>
    </submittedName>
</protein>